<sequence>MCKKNIDVLYTMNQNKYSPQSAFIKKSYGSVNVYDDIRDKWITLQTHQIGDLKFSAHELDHHGWMICDGRSLSRTDYEELYDIIGIQFGSNHSSTFKIPDMRGRVAGGIGDGPSTTNRPLGTSLGEEEHTLTVGEMPTHNHGVTDPGHAHSITDPGHTHGYQNQAGDNGPSGFSDGADNDEYNQTTGNSTTDITVNSNTTGITTVTAGNSLAHNNMQPTLFIGNMFIYSPSVNSAY</sequence>
<evidence type="ECO:0000259" key="2">
    <source>
        <dbReference type="Pfam" id="PF07484"/>
    </source>
</evidence>
<evidence type="ECO:0000256" key="1">
    <source>
        <dbReference type="SAM" id="MobiDB-lite"/>
    </source>
</evidence>
<protein>
    <recommendedName>
        <fullName evidence="2">Phage tail collar domain-containing protein</fullName>
    </recommendedName>
</protein>
<feature type="compositionally biased region" description="Polar residues" evidence="1">
    <location>
        <begin position="182"/>
        <end position="196"/>
    </location>
</feature>
<dbReference type="AlphaFoldDB" id="A0A6C0ALD8"/>
<accession>A0A6C0ALD8</accession>
<organism evidence="3">
    <name type="scientific">viral metagenome</name>
    <dbReference type="NCBI Taxonomy" id="1070528"/>
    <lineage>
        <taxon>unclassified sequences</taxon>
        <taxon>metagenomes</taxon>
        <taxon>organismal metagenomes</taxon>
    </lineage>
</organism>
<proteinExistence type="predicted"/>
<feature type="region of interest" description="Disordered" evidence="1">
    <location>
        <begin position="137"/>
        <end position="196"/>
    </location>
</feature>
<evidence type="ECO:0000313" key="3">
    <source>
        <dbReference type="EMBL" id="QHS80609.1"/>
    </source>
</evidence>
<dbReference type="InterPro" id="IPR011083">
    <property type="entry name" value="Phage_tail_collar_dom"/>
</dbReference>
<feature type="domain" description="Phage tail collar" evidence="2">
    <location>
        <begin position="62"/>
        <end position="105"/>
    </location>
</feature>
<dbReference type="SUPFAM" id="SSF88874">
    <property type="entry name" value="Receptor-binding domain of short tail fibre protein gp12"/>
    <property type="match status" value="1"/>
</dbReference>
<dbReference type="InterPro" id="IPR037053">
    <property type="entry name" value="Phage_tail_collar_dom_sf"/>
</dbReference>
<dbReference type="Pfam" id="PF07484">
    <property type="entry name" value="Collar"/>
    <property type="match status" value="1"/>
</dbReference>
<name>A0A6C0ALD8_9ZZZZ</name>
<reference evidence="3" key="1">
    <citation type="journal article" date="2020" name="Nature">
        <title>Giant virus diversity and host interactions through global metagenomics.</title>
        <authorList>
            <person name="Schulz F."/>
            <person name="Roux S."/>
            <person name="Paez-Espino D."/>
            <person name="Jungbluth S."/>
            <person name="Walsh D.A."/>
            <person name="Denef V.J."/>
            <person name="McMahon K.D."/>
            <person name="Konstantinidis K.T."/>
            <person name="Eloe-Fadrosh E.A."/>
            <person name="Kyrpides N.C."/>
            <person name="Woyke T."/>
        </authorList>
    </citation>
    <scope>NUCLEOTIDE SEQUENCE</scope>
    <source>
        <strain evidence="3">GVMAG-S-1091796-13</strain>
    </source>
</reference>
<dbReference type="EMBL" id="MN740714">
    <property type="protein sequence ID" value="QHS80609.1"/>
    <property type="molecule type" value="Genomic_DNA"/>
</dbReference>
<dbReference type="Gene3D" id="3.90.1340.10">
    <property type="entry name" value="Phage tail collar domain"/>
    <property type="match status" value="1"/>
</dbReference>